<comment type="caution">
    <text evidence="1">The sequence shown here is derived from an EMBL/GenBank/DDBJ whole genome shotgun (WGS) entry which is preliminary data.</text>
</comment>
<protein>
    <submittedName>
        <fullName evidence="1">Uncharacterized protein</fullName>
    </submittedName>
</protein>
<accession>A0A080M8M7</accession>
<proteinExistence type="predicted"/>
<dbReference type="EMBL" id="JDST02000019">
    <property type="protein sequence ID" value="KFB77632.1"/>
    <property type="molecule type" value="Genomic_DNA"/>
</dbReference>
<gene>
    <name evidence="1" type="ORF">AW06_001152</name>
</gene>
<dbReference type="AlphaFoldDB" id="A0A080M8M7"/>
<reference evidence="1" key="1">
    <citation type="submission" date="2014-02" db="EMBL/GenBank/DDBJ databases">
        <title>Expanding our view of genomic diversity in Candidatus Accumulibacter clades.</title>
        <authorList>
            <person name="Skennerton C.T."/>
            <person name="Barr J.J."/>
            <person name="Slater F.R."/>
            <person name="Bond P.L."/>
            <person name="Tyson G.W."/>
        </authorList>
    </citation>
    <scope>NUCLEOTIDE SEQUENCE [LARGE SCALE GENOMIC DNA]</scope>
</reference>
<evidence type="ECO:0000313" key="1">
    <source>
        <dbReference type="EMBL" id="KFB77632.1"/>
    </source>
</evidence>
<keyword evidence="2" id="KW-1185">Reference proteome</keyword>
<organism evidence="1 2">
    <name type="scientific">Candidatus Accumulibacter cognatus</name>
    <dbReference type="NCBI Taxonomy" id="2954383"/>
    <lineage>
        <taxon>Bacteria</taxon>
        <taxon>Pseudomonadati</taxon>
        <taxon>Pseudomonadota</taxon>
        <taxon>Betaproteobacteria</taxon>
        <taxon>Candidatus Accumulibacter</taxon>
    </lineage>
</organism>
<sequence>MRRTELLQEIRKMRFEEAYGGWETGRLMQAEAASLLGVCE</sequence>
<dbReference type="Proteomes" id="UP000021315">
    <property type="component" value="Unassembled WGS sequence"/>
</dbReference>
<name>A0A080M8M7_9PROT</name>
<evidence type="ECO:0000313" key="2">
    <source>
        <dbReference type="Proteomes" id="UP000021315"/>
    </source>
</evidence>